<dbReference type="FunFam" id="1.10.12.10:FF:000004">
    <property type="entry name" value="Delta3,5-delta2,4-dienoyl-CoA isomerase"/>
    <property type="match status" value="1"/>
</dbReference>
<comment type="pathway">
    <text evidence="1">Lipid metabolism; fatty acid beta-oxidation.</text>
</comment>
<dbReference type="HOGENOM" id="CLU_009834_7_0_1"/>
<dbReference type="PANTHER" id="PTHR43149:SF1">
    <property type="entry name" value="DELTA(3,5)-DELTA(2,4)-DIENOYL-COA ISOMERASE, MITOCHONDRIAL"/>
    <property type="match status" value="1"/>
</dbReference>
<proteinExistence type="inferred from homology"/>
<dbReference type="GO" id="GO:0005739">
    <property type="term" value="C:mitochondrion"/>
    <property type="evidence" value="ECO:0007669"/>
    <property type="project" value="TreeGrafter"/>
</dbReference>
<dbReference type="Pfam" id="PF00378">
    <property type="entry name" value="ECH_1"/>
    <property type="match status" value="1"/>
</dbReference>
<comment type="similarity">
    <text evidence="2">Belongs to the enoyl-CoA hydratase/isomerase family.</text>
</comment>
<name>A0A067SQK6_GALM3</name>
<dbReference type="STRING" id="685588.A0A067SQK6"/>
<organism evidence="6 7">
    <name type="scientific">Galerina marginata (strain CBS 339.88)</name>
    <dbReference type="NCBI Taxonomy" id="685588"/>
    <lineage>
        <taxon>Eukaryota</taxon>
        <taxon>Fungi</taxon>
        <taxon>Dikarya</taxon>
        <taxon>Basidiomycota</taxon>
        <taxon>Agaricomycotina</taxon>
        <taxon>Agaricomycetes</taxon>
        <taxon>Agaricomycetidae</taxon>
        <taxon>Agaricales</taxon>
        <taxon>Agaricineae</taxon>
        <taxon>Strophariaceae</taxon>
        <taxon>Galerina</taxon>
    </lineage>
</organism>
<reference evidence="7" key="1">
    <citation type="journal article" date="2014" name="Proc. Natl. Acad. Sci. U.S.A.">
        <title>Extensive sampling of basidiomycete genomes demonstrates inadequacy of the white-rot/brown-rot paradigm for wood decay fungi.</title>
        <authorList>
            <person name="Riley R."/>
            <person name="Salamov A.A."/>
            <person name="Brown D.W."/>
            <person name="Nagy L.G."/>
            <person name="Floudas D."/>
            <person name="Held B.W."/>
            <person name="Levasseur A."/>
            <person name="Lombard V."/>
            <person name="Morin E."/>
            <person name="Otillar R."/>
            <person name="Lindquist E.A."/>
            <person name="Sun H."/>
            <person name="LaButti K.M."/>
            <person name="Schmutz J."/>
            <person name="Jabbour D."/>
            <person name="Luo H."/>
            <person name="Baker S.E."/>
            <person name="Pisabarro A.G."/>
            <person name="Walton J.D."/>
            <person name="Blanchette R.A."/>
            <person name="Henrissat B."/>
            <person name="Martin F."/>
            <person name="Cullen D."/>
            <person name="Hibbett D.S."/>
            <person name="Grigoriev I.V."/>
        </authorList>
    </citation>
    <scope>NUCLEOTIDE SEQUENCE [LARGE SCALE GENOMIC DNA]</scope>
    <source>
        <strain evidence="7">CBS 339.88</strain>
    </source>
</reference>
<evidence type="ECO:0000256" key="2">
    <source>
        <dbReference type="ARBA" id="ARBA00005254"/>
    </source>
</evidence>
<evidence type="ECO:0000256" key="3">
    <source>
        <dbReference type="ARBA" id="ARBA00022832"/>
    </source>
</evidence>
<protein>
    <recommendedName>
        <fullName evidence="8">Enoyl-CoA hydratase</fullName>
    </recommendedName>
</protein>
<evidence type="ECO:0000256" key="1">
    <source>
        <dbReference type="ARBA" id="ARBA00005005"/>
    </source>
</evidence>
<dbReference type="EMBL" id="KL142386">
    <property type="protein sequence ID" value="KDR73186.1"/>
    <property type="molecule type" value="Genomic_DNA"/>
</dbReference>
<dbReference type="InterPro" id="IPR029045">
    <property type="entry name" value="ClpP/crotonase-like_dom_sf"/>
</dbReference>
<dbReference type="AlphaFoldDB" id="A0A067SQK6"/>
<keyword evidence="7" id="KW-1185">Reference proteome</keyword>
<dbReference type="CDD" id="cd06558">
    <property type="entry name" value="crotonase-like"/>
    <property type="match status" value="1"/>
</dbReference>
<dbReference type="Gene3D" id="1.10.12.10">
    <property type="entry name" value="Lyase 2-enoyl-coa Hydratase, Chain A, domain 2"/>
    <property type="match status" value="1"/>
</dbReference>
<keyword evidence="4" id="KW-0443">Lipid metabolism</keyword>
<accession>A0A067SQK6</accession>
<evidence type="ECO:0000313" key="7">
    <source>
        <dbReference type="Proteomes" id="UP000027222"/>
    </source>
</evidence>
<gene>
    <name evidence="6" type="ORF">GALMADRAFT_251769</name>
</gene>
<dbReference type="InterPro" id="IPR014748">
    <property type="entry name" value="Enoyl-CoA_hydra_C"/>
</dbReference>
<dbReference type="OrthoDB" id="14970at2759"/>
<keyword evidence="3" id="KW-0276">Fatty acid metabolism</keyword>
<dbReference type="Proteomes" id="UP000027222">
    <property type="component" value="Unassembled WGS sequence"/>
</dbReference>
<dbReference type="Gene3D" id="3.90.226.10">
    <property type="entry name" value="2-enoyl-CoA Hydratase, Chain A, domain 1"/>
    <property type="match status" value="1"/>
</dbReference>
<dbReference type="InterPro" id="IPR001753">
    <property type="entry name" value="Enoyl-CoA_hydra/iso"/>
</dbReference>
<dbReference type="PANTHER" id="PTHR43149">
    <property type="entry name" value="ENOYL-COA HYDRATASE"/>
    <property type="match status" value="1"/>
</dbReference>
<sequence length="286" mass="30336">MSHYSSKWIKVSEPSPHVLLVELARGPVNAFCTEFWAAYGQLFEALTDDGYDVRALVVSSVFPKYFCGGLDLEDAAALGARGTLDGARAALSSRKMILAFQRALGAPERAPFPVIAAVHGHCIGIGVDLLGPCDIRYAATNTKFAIKEVDVGLAAGIGSLAFLPNITGNHSLVRELAYSARSFSAAEAEKFGLVSKVVGGGREEVVKEALELAEFIASKSPIAVSGSKHLITHSRDHSVPENLAYTGAWNAAALMTTDIGDNLAATMKKEKAKFSPLSVDTKLSKL</sequence>
<dbReference type="GO" id="GO:0006635">
    <property type="term" value="P:fatty acid beta-oxidation"/>
    <property type="evidence" value="ECO:0007669"/>
    <property type="project" value="UniProtKB-UniPathway"/>
</dbReference>
<evidence type="ECO:0000256" key="5">
    <source>
        <dbReference type="ARBA" id="ARBA00023235"/>
    </source>
</evidence>
<dbReference type="SUPFAM" id="SSF52096">
    <property type="entry name" value="ClpP/crotonase"/>
    <property type="match status" value="1"/>
</dbReference>
<dbReference type="GO" id="GO:0051750">
    <property type="term" value="F:delta(3,5)-delta(2,4)-dienoyl-CoA isomerase activity"/>
    <property type="evidence" value="ECO:0007669"/>
    <property type="project" value="TreeGrafter"/>
</dbReference>
<evidence type="ECO:0000256" key="4">
    <source>
        <dbReference type="ARBA" id="ARBA00023098"/>
    </source>
</evidence>
<evidence type="ECO:0008006" key="8">
    <source>
        <dbReference type="Google" id="ProtNLM"/>
    </source>
</evidence>
<keyword evidence="5" id="KW-0413">Isomerase</keyword>
<dbReference type="UniPathway" id="UPA00659"/>
<evidence type="ECO:0000313" key="6">
    <source>
        <dbReference type="EMBL" id="KDR73186.1"/>
    </source>
</evidence>
<dbReference type="InterPro" id="IPR045002">
    <property type="entry name" value="Ech1-like"/>
</dbReference>